<feature type="transmembrane region" description="Helical" evidence="2">
    <location>
        <begin position="250"/>
        <end position="272"/>
    </location>
</feature>
<dbReference type="EMBL" id="BIFQ01000002">
    <property type="protein sequence ID" value="GCE08207.1"/>
    <property type="molecule type" value="Genomic_DNA"/>
</dbReference>
<keyword evidence="5" id="KW-1185">Reference proteome</keyword>
<sequence>MDIVFGLLSALSFGSADFIARFSTRILGVKRTLFYTQGFGFLVLMLYLLLTGDLVYYTTHASWQVWCWGLVCAVIYTLGYLCLYRAFAVGQMSVVAPIASSYAAVSVLLSVISGERLAPLQWLGIIAVLAGAVLATLQKSGPAAGTEHVMPSTKTRRRLPPGVFWALLAAVGLGVTFWLLGFAVTPGMGSIVPVWLFRLVAACMIAPLMLVRRESLAPPRGSITALVVGIGIFDMAGMLFSTLGFAVGSIAIVSVLSSLYSAVSILLAWLLLRERLQKVQWSGIALLLAGIALTNL</sequence>
<feature type="transmembrane region" description="Helical" evidence="2">
    <location>
        <begin position="95"/>
        <end position="114"/>
    </location>
</feature>
<name>A0A401ZMV7_9CHLR</name>
<dbReference type="PANTHER" id="PTHR22911:SF137">
    <property type="entry name" value="SOLUTE CARRIER FAMILY 35 MEMBER G2-RELATED"/>
    <property type="match status" value="1"/>
</dbReference>
<dbReference type="SUPFAM" id="SSF103481">
    <property type="entry name" value="Multidrug resistance efflux transporter EmrE"/>
    <property type="match status" value="2"/>
</dbReference>
<reference evidence="5" key="1">
    <citation type="submission" date="2018-12" db="EMBL/GenBank/DDBJ databases">
        <title>Tengunoibacter tsumagoiensis gen. nov., sp. nov., Dictyobacter kobayashii sp. nov., D. alpinus sp. nov., and D. joshuensis sp. nov. and description of Dictyobacteraceae fam. nov. within the order Ktedonobacterales isolated from Tengu-no-mugimeshi.</title>
        <authorList>
            <person name="Wang C.M."/>
            <person name="Zheng Y."/>
            <person name="Sakai Y."/>
            <person name="Toyoda A."/>
            <person name="Minakuchi Y."/>
            <person name="Abe K."/>
            <person name="Yokota A."/>
            <person name="Yabe S."/>
        </authorList>
    </citation>
    <scope>NUCLEOTIDE SEQUENCE [LARGE SCALE GENOMIC DNA]</scope>
    <source>
        <strain evidence="5">S-27</strain>
    </source>
</reference>
<keyword evidence="2" id="KW-0472">Membrane</keyword>
<feature type="domain" description="EamA" evidence="3">
    <location>
        <begin position="161"/>
        <end position="295"/>
    </location>
</feature>
<dbReference type="PANTHER" id="PTHR22911">
    <property type="entry name" value="ACYL-MALONYL CONDENSING ENZYME-RELATED"/>
    <property type="match status" value="1"/>
</dbReference>
<keyword evidence="2" id="KW-1133">Transmembrane helix</keyword>
<feature type="transmembrane region" description="Helical" evidence="2">
    <location>
        <begin position="34"/>
        <end position="57"/>
    </location>
</feature>
<gene>
    <name evidence="4" type="ORF">KDAU_55360</name>
</gene>
<keyword evidence="2" id="KW-0812">Transmembrane</keyword>
<feature type="transmembrane region" description="Helical" evidence="2">
    <location>
        <begin position="63"/>
        <end position="83"/>
    </location>
</feature>
<dbReference type="Pfam" id="PF00892">
    <property type="entry name" value="EamA"/>
    <property type="match status" value="2"/>
</dbReference>
<feature type="transmembrane region" description="Helical" evidence="2">
    <location>
        <begin position="159"/>
        <end position="180"/>
    </location>
</feature>
<comment type="similarity">
    <text evidence="1">Belongs to the EamA transporter family.</text>
</comment>
<feature type="domain" description="EamA" evidence="3">
    <location>
        <begin position="3"/>
        <end position="136"/>
    </location>
</feature>
<evidence type="ECO:0000256" key="1">
    <source>
        <dbReference type="ARBA" id="ARBA00007362"/>
    </source>
</evidence>
<feature type="transmembrane region" description="Helical" evidence="2">
    <location>
        <begin position="223"/>
        <end position="244"/>
    </location>
</feature>
<dbReference type="Gene3D" id="1.10.3730.20">
    <property type="match status" value="2"/>
</dbReference>
<feature type="transmembrane region" description="Helical" evidence="2">
    <location>
        <begin position="192"/>
        <end position="211"/>
    </location>
</feature>
<protein>
    <recommendedName>
        <fullName evidence="3">EamA domain-containing protein</fullName>
    </recommendedName>
</protein>
<accession>A0A401ZMV7</accession>
<dbReference type="Proteomes" id="UP000287224">
    <property type="component" value="Unassembled WGS sequence"/>
</dbReference>
<evidence type="ECO:0000313" key="4">
    <source>
        <dbReference type="EMBL" id="GCE08207.1"/>
    </source>
</evidence>
<feature type="transmembrane region" description="Helical" evidence="2">
    <location>
        <begin position="120"/>
        <end position="138"/>
    </location>
</feature>
<evidence type="ECO:0000313" key="5">
    <source>
        <dbReference type="Proteomes" id="UP000287224"/>
    </source>
</evidence>
<dbReference type="InterPro" id="IPR037185">
    <property type="entry name" value="EmrE-like"/>
</dbReference>
<evidence type="ECO:0000259" key="3">
    <source>
        <dbReference type="Pfam" id="PF00892"/>
    </source>
</evidence>
<proteinExistence type="inferred from homology"/>
<dbReference type="AlphaFoldDB" id="A0A401ZMV7"/>
<dbReference type="InterPro" id="IPR000620">
    <property type="entry name" value="EamA_dom"/>
</dbReference>
<dbReference type="GO" id="GO:0016020">
    <property type="term" value="C:membrane"/>
    <property type="evidence" value="ECO:0007669"/>
    <property type="project" value="InterPro"/>
</dbReference>
<organism evidence="4 5">
    <name type="scientific">Dictyobacter aurantiacus</name>
    <dbReference type="NCBI Taxonomy" id="1936993"/>
    <lineage>
        <taxon>Bacteria</taxon>
        <taxon>Bacillati</taxon>
        <taxon>Chloroflexota</taxon>
        <taxon>Ktedonobacteria</taxon>
        <taxon>Ktedonobacterales</taxon>
        <taxon>Dictyobacteraceae</taxon>
        <taxon>Dictyobacter</taxon>
    </lineage>
</organism>
<comment type="caution">
    <text evidence="4">The sequence shown here is derived from an EMBL/GenBank/DDBJ whole genome shotgun (WGS) entry which is preliminary data.</text>
</comment>
<evidence type="ECO:0000256" key="2">
    <source>
        <dbReference type="SAM" id="Phobius"/>
    </source>
</evidence>